<accession>A0A2I6RKE2</accession>
<proteinExistence type="inferred from homology"/>
<comment type="similarity">
    <text evidence="4">Belongs to the polyomaviruses capsid protein VP2 family.</text>
</comment>
<feature type="compositionally biased region" description="Basic residues" evidence="19">
    <location>
        <begin position="339"/>
        <end position="354"/>
    </location>
</feature>
<evidence type="ECO:0000256" key="18">
    <source>
        <dbReference type="ARBA" id="ARBA00031865"/>
    </source>
</evidence>
<dbReference type="Pfam" id="PF00761">
    <property type="entry name" value="Polyoma_coat2"/>
    <property type="match status" value="1"/>
</dbReference>
<evidence type="ECO:0000256" key="19">
    <source>
        <dbReference type="SAM" id="MobiDB-lite"/>
    </source>
</evidence>
<evidence type="ECO:0000256" key="3">
    <source>
        <dbReference type="ARBA" id="ARBA00004625"/>
    </source>
</evidence>
<sequence length="369" mass="40601">MGAIVSIFVAIGEAVAATGLAAETIISGEAAAILGAQISSLAAEGFTTAEALSTLGLTPELFAFTTSLASAAESGGALWTGIASGLYSLGGAGVSGIAGGLQGGIATAAAGLVRFPNISKQRHEMALQIWQPLDWLYPEAEWLYNAYHYFDPYSWLPSLIDQLGYYFWEYVERTGQRQLASQATAVAVRATNRAWYTLTEQISNAGWFIRNGYYALEHYYRVLPPRFGPPRLRSYLEANRENVFIDPPDMGSETSDNRFEGDFLKRLKKIFSREQESGERVYKSRPPGGAEQMVTPDWLLPLILGLLGDLTPTFAADIRRYGSENRKRKATSTSTPPVNKRRNRGTRPKDRRRLNNNSRGLSKSQNGNR</sequence>
<evidence type="ECO:0000256" key="11">
    <source>
        <dbReference type="ARBA" id="ARBA00022870"/>
    </source>
</evidence>
<evidence type="ECO:0000256" key="12">
    <source>
        <dbReference type="ARBA" id="ARBA00022921"/>
    </source>
</evidence>
<keyword evidence="16" id="KW-0449">Lipoprotein</keyword>
<evidence type="ECO:0000256" key="1">
    <source>
        <dbReference type="ARBA" id="ARBA00004147"/>
    </source>
</evidence>
<dbReference type="GO" id="GO:0042025">
    <property type="term" value="C:host cell nucleus"/>
    <property type="evidence" value="ECO:0007669"/>
    <property type="project" value="UniProtKB-SubCell"/>
</dbReference>
<evidence type="ECO:0000256" key="2">
    <source>
        <dbReference type="ARBA" id="ARBA00004328"/>
    </source>
</evidence>
<keyword evidence="15" id="KW-1038">Host endoplasmic reticulum</keyword>
<keyword evidence="10" id="KW-0946">Virion</keyword>
<keyword evidence="11" id="KW-1043">Host membrane</keyword>
<dbReference type="GO" id="GO:0003677">
    <property type="term" value="F:DNA binding"/>
    <property type="evidence" value="ECO:0007669"/>
    <property type="project" value="UniProtKB-KW"/>
</dbReference>
<evidence type="ECO:0000256" key="16">
    <source>
        <dbReference type="ARBA" id="ARBA00023288"/>
    </source>
</evidence>
<evidence type="ECO:0000313" key="20">
    <source>
        <dbReference type="EMBL" id="AUN86695.1"/>
    </source>
</evidence>
<keyword evidence="14" id="KW-0472">Membrane</keyword>
<reference evidence="20" key="1">
    <citation type="journal article" date="2018" name="Arch. Virol.">
        <title>Identification and genetic characterization of polyomaviruses in estrildid and fringillid finches.</title>
        <authorList>
            <person name="Rinder M."/>
            <person name="Schmitz A."/>
            <person name="Peschel A."/>
            <person name="Moser K."/>
            <person name="Korbel R."/>
        </authorList>
    </citation>
    <scope>NUCLEOTIDE SEQUENCE</scope>
    <source>
        <strain evidence="20">37770</strain>
    </source>
</reference>
<keyword evidence="17" id="KW-1160">Virus entry into host cell</keyword>
<keyword evidence="12" id="KW-0426">Late protein</keyword>
<evidence type="ECO:0000256" key="15">
    <source>
        <dbReference type="ARBA" id="ARBA00023184"/>
    </source>
</evidence>
<dbReference type="GO" id="GO:0075732">
    <property type="term" value="P:viral penetration into host nucleus"/>
    <property type="evidence" value="ECO:0007669"/>
    <property type="project" value="UniProtKB-KW"/>
</dbReference>
<evidence type="ECO:0000256" key="14">
    <source>
        <dbReference type="ARBA" id="ARBA00023136"/>
    </source>
</evidence>
<evidence type="ECO:0000256" key="4">
    <source>
        <dbReference type="ARBA" id="ARBA00006444"/>
    </source>
</evidence>
<protein>
    <recommendedName>
        <fullName evidence="5">Minor capsid protein VP2</fullName>
    </recommendedName>
    <alternativeName>
        <fullName evidence="18">Minor structural protein VP2</fullName>
    </alternativeName>
</protein>
<evidence type="ECO:0000256" key="17">
    <source>
        <dbReference type="ARBA" id="ARBA00023296"/>
    </source>
</evidence>
<dbReference type="GO" id="GO:0046718">
    <property type="term" value="P:symbiont entry into host cell"/>
    <property type="evidence" value="ECO:0007669"/>
    <property type="project" value="UniProtKB-KW"/>
</dbReference>
<evidence type="ECO:0000256" key="10">
    <source>
        <dbReference type="ARBA" id="ARBA00022844"/>
    </source>
</evidence>
<evidence type="ECO:0000256" key="13">
    <source>
        <dbReference type="ARBA" id="ARBA00023125"/>
    </source>
</evidence>
<feature type="region of interest" description="Disordered" evidence="19">
    <location>
        <begin position="321"/>
        <end position="369"/>
    </location>
</feature>
<evidence type="ECO:0000256" key="9">
    <source>
        <dbReference type="ARBA" id="ARBA00022707"/>
    </source>
</evidence>
<comment type="subcellular location">
    <subcellularLocation>
        <location evidence="3">Host endoplasmic reticulum membrane</location>
    </subcellularLocation>
    <subcellularLocation>
        <location evidence="1">Host nucleus</location>
    </subcellularLocation>
    <subcellularLocation>
        <location evidence="2">Virion</location>
    </subcellularLocation>
</comment>
<evidence type="ECO:0000256" key="5">
    <source>
        <dbReference type="ARBA" id="ARBA00022269"/>
    </source>
</evidence>
<evidence type="ECO:0000256" key="6">
    <source>
        <dbReference type="ARBA" id="ARBA00022524"/>
    </source>
</evidence>
<dbReference type="EMBL" id="KY986582">
    <property type="protein sequence ID" value="AUN86695.1"/>
    <property type="molecule type" value="Genomic_DNA"/>
</dbReference>
<organism evidence="20">
    <name type="scientific">Serinus canaria polyomavirus</name>
    <dbReference type="NCBI Taxonomy" id="2070023"/>
    <lineage>
        <taxon>Viruses</taxon>
        <taxon>Monodnaviria</taxon>
        <taxon>Shotokuvirae</taxon>
        <taxon>Cossaviricota</taxon>
        <taxon>Papovaviricetes</taxon>
        <taxon>Sepolyvirales</taxon>
        <taxon>Polyomaviridae</taxon>
        <taxon>Gammapolyomavirus</taxon>
        <taxon>Gammapolyomavirus secanaria</taxon>
    </lineage>
</organism>
<dbReference type="GO" id="GO:0005198">
    <property type="term" value="F:structural molecule activity"/>
    <property type="evidence" value="ECO:0007669"/>
    <property type="project" value="InterPro"/>
</dbReference>
<keyword evidence="6" id="KW-1163">Viral penetration into host nucleus</keyword>
<dbReference type="InterPro" id="IPR001070">
    <property type="entry name" value="Polyoma_coat_VP2"/>
</dbReference>
<evidence type="ECO:0000256" key="8">
    <source>
        <dbReference type="ARBA" id="ARBA00022562"/>
    </source>
</evidence>
<dbReference type="PIRSF" id="PIRSF003377">
    <property type="entry name" value="Polyoma_coat2"/>
    <property type="match status" value="1"/>
</dbReference>
<keyword evidence="8" id="KW-1048">Host nucleus</keyword>
<name>A0A2I6RKE2_9POLY</name>
<dbReference type="GO" id="GO:0043657">
    <property type="term" value="C:host cell"/>
    <property type="evidence" value="ECO:0007669"/>
    <property type="project" value="GOC"/>
</dbReference>
<keyword evidence="13" id="KW-0238">DNA-binding</keyword>
<keyword evidence="7" id="KW-0167">Capsid protein</keyword>
<dbReference type="GO" id="GO:0019028">
    <property type="term" value="C:viral capsid"/>
    <property type="evidence" value="ECO:0007669"/>
    <property type="project" value="UniProtKB-KW"/>
</dbReference>
<evidence type="ECO:0000256" key="7">
    <source>
        <dbReference type="ARBA" id="ARBA00022561"/>
    </source>
</evidence>
<keyword evidence="9" id="KW-0519">Myristate</keyword>
<dbReference type="GO" id="GO:0044167">
    <property type="term" value="C:host cell endoplasmic reticulum membrane"/>
    <property type="evidence" value="ECO:0007669"/>
    <property type="project" value="UniProtKB-SubCell"/>
</dbReference>